<dbReference type="EMBL" id="SWOV01000014">
    <property type="protein sequence ID" value="NFF87662.1"/>
    <property type="molecule type" value="Genomic_DNA"/>
</dbReference>
<gene>
    <name evidence="1" type="ORF">FC774_07210</name>
</gene>
<dbReference type="AlphaFoldDB" id="A0A0L9YBS2"/>
<comment type="caution">
    <text evidence="1">The sequence shown here is derived from an EMBL/GenBank/DDBJ whole genome shotgun (WGS) entry which is preliminary data.</text>
</comment>
<sequence>MITKIKYDFESLTGKNVNAAFAAARKNGYMITGAYEMDPILGCYMFAQAAGIDYLDVERFSAVDYKRAGSIGRDFFISDLGGDQVKDI</sequence>
<organism evidence="1 2">
    <name type="scientific">Clostridium botulinum</name>
    <dbReference type="NCBI Taxonomy" id="1491"/>
    <lineage>
        <taxon>Bacteria</taxon>
        <taxon>Bacillati</taxon>
        <taxon>Bacillota</taxon>
        <taxon>Clostridia</taxon>
        <taxon>Eubacteriales</taxon>
        <taxon>Clostridiaceae</taxon>
        <taxon>Clostridium</taxon>
    </lineage>
</organism>
<dbReference type="Proteomes" id="UP000476820">
    <property type="component" value="Unassembled WGS sequence"/>
</dbReference>
<accession>A0A0L9YBS2</accession>
<protein>
    <submittedName>
        <fullName evidence="1">Phage tail assembly protein</fullName>
    </submittedName>
</protein>
<proteinExistence type="predicted"/>
<evidence type="ECO:0000313" key="1">
    <source>
        <dbReference type="EMBL" id="NFF87662.1"/>
    </source>
</evidence>
<reference evidence="1 2" key="1">
    <citation type="submission" date="2019-04" db="EMBL/GenBank/DDBJ databases">
        <title>Genome sequencing of Clostridium botulinum Groups I-IV and Clostridium butyricum.</title>
        <authorList>
            <person name="Brunt J."/>
            <person name="Van Vliet A.H.M."/>
            <person name="Stringer S.C."/>
            <person name="Carter A.T."/>
            <person name="Peck M.W."/>
        </authorList>
    </citation>
    <scope>NUCLEOTIDE SEQUENCE [LARGE SCALE GENOMIC DNA]</scope>
    <source>
        <strain evidence="1 2">1605</strain>
    </source>
</reference>
<name>A0A0L9YBS2_CLOBO</name>
<dbReference type="OrthoDB" id="2624394at2"/>
<evidence type="ECO:0000313" key="2">
    <source>
        <dbReference type="Proteomes" id="UP000476820"/>
    </source>
</evidence>